<dbReference type="GO" id="GO:0099620">
    <property type="term" value="F:UDP-4-amino-4-deoxy-L-arabinose aminotransferase"/>
    <property type="evidence" value="ECO:0007669"/>
    <property type="project" value="UniProtKB-EC"/>
</dbReference>
<keyword evidence="5" id="KW-0032">Aminotransferase</keyword>
<proteinExistence type="inferred from homology"/>
<evidence type="ECO:0000313" key="7">
    <source>
        <dbReference type="EMBL" id="KAB4211581.1"/>
    </source>
</evidence>
<keyword evidence="5" id="KW-0808">Transferase</keyword>
<dbReference type="AlphaFoldDB" id="A0A174FFA3"/>
<dbReference type="CDD" id="cd00616">
    <property type="entry name" value="AHBA_syn"/>
    <property type="match status" value="1"/>
</dbReference>
<dbReference type="InterPro" id="IPR015421">
    <property type="entry name" value="PyrdxlP-dep_Trfase_major"/>
</dbReference>
<dbReference type="InterPro" id="IPR000653">
    <property type="entry name" value="DegT/StrS_aminotransferase"/>
</dbReference>
<keyword evidence="6" id="KW-0946">Virion</keyword>
<dbReference type="PANTHER" id="PTHR30244">
    <property type="entry name" value="TRANSAMINASE"/>
    <property type="match status" value="1"/>
</dbReference>
<dbReference type="EMBL" id="WCTR01000009">
    <property type="protein sequence ID" value="KAB4211581.1"/>
    <property type="molecule type" value="Genomic_DNA"/>
</dbReference>
<evidence type="ECO:0000313" key="9">
    <source>
        <dbReference type="Proteomes" id="UP000095419"/>
    </source>
</evidence>
<name>A0A174FFA3_BACUN</name>
<dbReference type="Proteomes" id="UP000260874">
    <property type="component" value="Unassembled WGS sequence"/>
</dbReference>
<dbReference type="EMBL" id="QSRB01000024">
    <property type="protein sequence ID" value="RGK80550.1"/>
    <property type="molecule type" value="Genomic_DNA"/>
</dbReference>
<evidence type="ECO:0000313" key="8">
    <source>
        <dbReference type="EMBL" id="RGK80550.1"/>
    </source>
</evidence>
<dbReference type="EMBL" id="BQNL01000001">
    <property type="protein sequence ID" value="GKH14288.1"/>
    <property type="molecule type" value="Genomic_DNA"/>
</dbReference>
<sequence>MIPLVKPYFPPREELMPALEEIIYSGYVATGQPVYDFEDKFKAYIGNPNIISVHSGTDALHLAYILAGIKAGDEVISTPMTAEPTNTTIAMVGAKVVWGDVDPQNGLLDPNSVRSLITEKTKAIVLVHYAGMVCDMDEFYKISKEFNIPIIEDVAHAMGSKYNGKIVGNYSDYTIYSLQAIKHMTTVDGGFLAMKDGLQLERAKRLRWFGLSKDKSRLENDITEVGYKYAMNNVNATIGLCQMKHIEETIGKYIANGKYYDDALKGIPGIEMVKYNNNTEPSYWLYTMKVERRDDFCRMMEENGISASQLHHRSDTHSIFKESKRELPNMEEWYSHFVHIPCGWWVSKEDREKIVEVIKKGW</sequence>
<reference evidence="8 10" key="2">
    <citation type="submission" date="2018-08" db="EMBL/GenBank/DDBJ databases">
        <title>A genome reference for cultivated species of the human gut microbiota.</title>
        <authorList>
            <person name="Zou Y."/>
            <person name="Xue W."/>
            <person name="Luo G."/>
        </authorList>
    </citation>
    <scope>NUCLEOTIDE SEQUENCE [LARGE SCALE GENOMIC DNA]</scope>
    <source>
        <strain evidence="8 10">TF09-22</strain>
    </source>
</reference>
<evidence type="ECO:0000256" key="1">
    <source>
        <dbReference type="ARBA" id="ARBA00037999"/>
    </source>
</evidence>
<reference evidence="7 11" key="3">
    <citation type="journal article" date="2019" name="Nat. Med.">
        <title>A library of human gut bacterial isolates paired with longitudinal multiomics data enables mechanistic microbiome research.</title>
        <authorList>
            <person name="Poyet M."/>
            <person name="Groussin M."/>
            <person name="Gibbons S.M."/>
            <person name="Avila-Pacheco J."/>
            <person name="Jiang X."/>
            <person name="Kearney S.M."/>
            <person name="Perrotta A.R."/>
            <person name="Berdy B."/>
            <person name="Zhao S."/>
            <person name="Lieberman T.D."/>
            <person name="Swanson P.K."/>
            <person name="Smith M."/>
            <person name="Roesemann S."/>
            <person name="Alexander J.E."/>
            <person name="Rich S.A."/>
            <person name="Livny J."/>
            <person name="Vlamakis H."/>
            <person name="Clish C."/>
            <person name="Bullock K."/>
            <person name="Deik A."/>
            <person name="Scott J."/>
            <person name="Pierce K.A."/>
            <person name="Xavier R.J."/>
            <person name="Alm E.J."/>
        </authorList>
    </citation>
    <scope>NUCLEOTIDE SEQUENCE [LARGE SCALE GENOMIC DNA]</scope>
    <source>
        <strain evidence="7 11">BIOML-A11</strain>
    </source>
</reference>
<dbReference type="Gene3D" id="3.90.1150.10">
    <property type="entry name" value="Aspartate Aminotransferase, domain 1"/>
    <property type="match status" value="1"/>
</dbReference>
<dbReference type="GO" id="GO:0030170">
    <property type="term" value="F:pyridoxal phosphate binding"/>
    <property type="evidence" value="ECO:0007669"/>
    <property type="project" value="TreeGrafter"/>
</dbReference>
<dbReference type="InterPro" id="IPR015424">
    <property type="entry name" value="PyrdxlP-dep_Trfase"/>
</dbReference>
<dbReference type="PANTHER" id="PTHR30244:SF34">
    <property type="entry name" value="DTDP-4-AMINO-4,6-DIDEOXYGALACTOSE TRANSAMINASE"/>
    <property type="match status" value="1"/>
</dbReference>
<dbReference type="Pfam" id="PF01041">
    <property type="entry name" value="DegT_DnrJ_EryC1"/>
    <property type="match status" value="1"/>
</dbReference>
<protein>
    <submittedName>
        <fullName evidence="7">DegT/DnrJ/EryC1/StrS family aminotransferase</fullName>
    </submittedName>
    <submittedName>
        <fullName evidence="5">Putative DegT/DnrJ/EryC1/StrS aminotransferase family O-antigen related protein</fullName>
        <ecNumber evidence="5">2.6.1.87</ecNumber>
    </submittedName>
    <submittedName>
        <fullName evidence="6">Spore coat protein</fullName>
    </submittedName>
</protein>
<evidence type="ECO:0000313" key="6">
    <source>
        <dbReference type="EMBL" id="GKH14288.1"/>
    </source>
</evidence>
<dbReference type="SUPFAM" id="SSF53383">
    <property type="entry name" value="PLP-dependent transferases"/>
    <property type="match status" value="1"/>
</dbReference>
<dbReference type="EC" id="2.6.1.87" evidence="5"/>
<feature type="active site" description="Proton acceptor" evidence="2">
    <location>
        <position position="182"/>
    </location>
</feature>
<evidence type="ECO:0000256" key="4">
    <source>
        <dbReference type="RuleBase" id="RU004508"/>
    </source>
</evidence>
<keyword evidence="6" id="KW-0167">Capsid protein</keyword>
<evidence type="ECO:0000256" key="2">
    <source>
        <dbReference type="PIRSR" id="PIRSR000390-1"/>
    </source>
</evidence>
<dbReference type="Proteomes" id="UP001055048">
    <property type="component" value="Unassembled WGS sequence"/>
</dbReference>
<dbReference type="Gene3D" id="3.40.640.10">
    <property type="entry name" value="Type I PLP-dependent aspartate aminotransferase-like (Major domain)"/>
    <property type="match status" value="1"/>
</dbReference>
<dbReference type="EMBL" id="CYZF01000004">
    <property type="protein sequence ID" value="CUO47608.1"/>
    <property type="molecule type" value="Genomic_DNA"/>
</dbReference>
<reference evidence="5 9" key="1">
    <citation type="submission" date="2015-09" db="EMBL/GenBank/DDBJ databases">
        <authorList>
            <consortium name="Pathogen Informatics"/>
        </authorList>
    </citation>
    <scope>NUCLEOTIDE SEQUENCE [LARGE SCALE GENOMIC DNA]</scope>
    <source>
        <strain evidence="5 9">2789STDY5608791</strain>
    </source>
</reference>
<accession>A0A174FFA3</accession>
<evidence type="ECO:0000313" key="10">
    <source>
        <dbReference type="Proteomes" id="UP000260874"/>
    </source>
</evidence>
<comment type="similarity">
    <text evidence="1 4">Belongs to the DegT/DnrJ/EryC1 family.</text>
</comment>
<dbReference type="PIRSF" id="PIRSF000390">
    <property type="entry name" value="PLP_StrS"/>
    <property type="match status" value="1"/>
</dbReference>
<dbReference type="Proteomes" id="UP000095419">
    <property type="component" value="Unassembled WGS sequence"/>
</dbReference>
<dbReference type="RefSeq" id="WP_005836359.1">
    <property type="nucleotide sequence ID" value="NZ_BQNL01000001.1"/>
</dbReference>
<feature type="modified residue" description="N6-(pyridoxal phosphate)lysine" evidence="3">
    <location>
        <position position="182"/>
    </location>
</feature>
<evidence type="ECO:0000313" key="11">
    <source>
        <dbReference type="Proteomes" id="UP000466952"/>
    </source>
</evidence>
<keyword evidence="3 4" id="KW-0663">Pyridoxal phosphate</keyword>
<dbReference type="InterPro" id="IPR015422">
    <property type="entry name" value="PyrdxlP-dep_Trfase_small"/>
</dbReference>
<reference evidence="6" key="4">
    <citation type="submission" date="2022-01" db="EMBL/GenBank/DDBJ databases">
        <title>Novel bile acid biosynthetic pathways are enriched in the microbiome of centenarians.</title>
        <authorList>
            <person name="Sato Y."/>
            <person name="Atarashi K."/>
            <person name="Plichta R.D."/>
            <person name="Arai Y."/>
            <person name="Sasajima S."/>
            <person name="Kearney M.S."/>
            <person name="Suda W."/>
            <person name="Takeshita K."/>
            <person name="Sasaki T."/>
            <person name="Okamoto S."/>
            <person name="Skelly N.A."/>
            <person name="Okamura Y."/>
            <person name="Vlamakis H."/>
            <person name="Li Y."/>
            <person name="Tanoue T."/>
            <person name="Takei H."/>
            <person name="Nittono H."/>
            <person name="Narushima S."/>
            <person name="Irie J."/>
            <person name="Itoh H."/>
            <person name="Moriya K."/>
            <person name="Sugiura Y."/>
            <person name="Suematsu M."/>
            <person name="Moritoki N."/>
            <person name="Shibata S."/>
            <person name="Littman R.D."/>
            <person name="Fischbach A.M."/>
            <person name="Uwamino Y."/>
            <person name="Inoue T."/>
            <person name="Honda A."/>
            <person name="Hattori M."/>
            <person name="Murai T."/>
            <person name="Xavier J.R."/>
            <person name="Hirose N."/>
            <person name="Honda K."/>
        </authorList>
    </citation>
    <scope>NUCLEOTIDE SEQUENCE</scope>
    <source>
        <strain evidence="6">CE91-St12</strain>
    </source>
</reference>
<dbReference type="Proteomes" id="UP000466952">
    <property type="component" value="Unassembled WGS sequence"/>
</dbReference>
<gene>
    <name evidence="5" type="primary">arnB_4</name>
    <name evidence="6" type="ORF">CE91St12_24980</name>
    <name evidence="8" type="ORF">DXC91_19345</name>
    <name evidence="5" type="ORF">ERS417307_01800</name>
    <name evidence="7" type="ORF">GAP55_13720</name>
</gene>
<organism evidence="5 9">
    <name type="scientific">Bacteroides uniformis</name>
    <dbReference type="NCBI Taxonomy" id="820"/>
    <lineage>
        <taxon>Bacteria</taxon>
        <taxon>Pseudomonadati</taxon>
        <taxon>Bacteroidota</taxon>
        <taxon>Bacteroidia</taxon>
        <taxon>Bacteroidales</taxon>
        <taxon>Bacteroidaceae</taxon>
        <taxon>Bacteroides</taxon>
    </lineage>
</organism>
<evidence type="ECO:0000313" key="5">
    <source>
        <dbReference type="EMBL" id="CUO47608.1"/>
    </source>
</evidence>
<evidence type="ECO:0000256" key="3">
    <source>
        <dbReference type="PIRSR" id="PIRSR000390-2"/>
    </source>
</evidence>
<dbReference type="GO" id="GO:0000271">
    <property type="term" value="P:polysaccharide biosynthetic process"/>
    <property type="evidence" value="ECO:0007669"/>
    <property type="project" value="TreeGrafter"/>
</dbReference>